<reference evidence="2" key="1">
    <citation type="submission" date="2022-11" db="EMBL/GenBank/DDBJ databases">
        <authorList>
            <person name="Scott C."/>
            <person name="Bruce N."/>
        </authorList>
    </citation>
    <scope>NUCLEOTIDE SEQUENCE</scope>
</reference>
<feature type="compositionally biased region" description="Basic and acidic residues" evidence="1">
    <location>
        <begin position="46"/>
        <end position="85"/>
    </location>
</feature>
<dbReference type="GO" id="GO:0019901">
    <property type="term" value="F:protein kinase binding"/>
    <property type="evidence" value="ECO:0007669"/>
    <property type="project" value="TreeGrafter"/>
</dbReference>
<comment type="caution">
    <text evidence="2">The sequence shown here is derived from an EMBL/GenBank/DDBJ whole genome shotgun (WGS) entry which is preliminary data.</text>
</comment>
<name>A0A9P1H7F0_9PEZI</name>
<dbReference type="GO" id="GO:0004860">
    <property type="term" value="F:protein kinase inhibitor activity"/>
    <property type="evidence" value="ECO:0007669"/>
    <property type="project" value="TreeGrafter"/>
</dbReference>
<dbReference type="GO" id="GO:0003725">
    <property type="term" value="F:double-stranded RNA binding"/>
    <property type="evidence" value="ECO:0007669"/>
    <property type="project" value="InterPro"/>
</dbReference>
<gene>
    <name evidence="2" type="ORF">PPNO1_LOCUS7734</name>
</gene>
<proteinExistence type="predicted"/>
<dbReference type="PANTHER" id="PTHR13507">
    <property type="entry name" value="PRKR-INTERACTING PROTEIN 1"/>
    <property type="match status" value="1"/>
</dbReference>
<dbReference type="OrthoDB" id="10067079at2759"/>
<dbReference type="Proteomes" id="UP000838763">
    <property type="component" value="Unassembled WGS sequence"/>
</dbReference>
<dbReference type="AlphaFoldDB" id="A0A9P1H7F0"/>
<dbReference type="GO" id="GO:0005730">
    <property type="term" value="C:nucleolus"/>
    <property type="evidence" value="ECO:0007669"/>
    <property type="project" value="TreeGrafter"/>
</dbReference>
<organism evidence="2 3">
    <name type="scientific">Parascedosporium putredinis</name>
    <dbReference type="NCBI Taxonomy" id="1442378"/>
    <lineage>
        <taxon>Eukaryota</taxon>
        <taxon>Fungi</taxon>
        <taxon>Dikarya</taxon>
        <taxon>Ascomycota</taxon>
        <taxon>Pezizomycotina</taxon>
        <taxon>Sordariomycetes</taxon>
        <taxon>Hypocreomycetidae</taxon>
        <taxon>Microascales</taxon>
        <taxon>Microascaceae</taxon>
        <taxon>Parascedosporium</taxon>
    </lineage>
</organism>
<feature type="region of interest" description="Disordered" evidence="1">
    <location>
        <begin position="1"/>
        <end position="33"/>
    </location>
</feature>
<dbReference type="Pfam" id="PF06658">
    <property type="entry name" value="DUF1168"/>
    <property type="match status" value="1"/>
</dbReference>
<sequence length="165" mass="18155">MIRTTNAPRRPVTPDIVTNVQGSSAGAGSGEFHVYKAARRREADRLRRMDEEARNESAQRKFEQDKVARETKDDEKTRKNREKREKMKARKAKARLVPKTTPGDDDRGDADTADGQGATVLEDIRVDAPKNNATAVSAGSSGKPNGDDNANEEEDAPGLIIHDED</sequence>
<evidence type="ECO:0000313" key="3">
    <source>
        <dbReference type="Proteomes" id="UP000838763"/>
    </source>
</evidence>
<dbReference type="InterPro" id="IPR009548">
    <property type="entry name" value="Prkrip1"/>
</dbReference>
<evidence type="ECO:0000313" key="2">
    <source>
        <dbReference type="EMBL" id="CAI4218137.1"/>
    </source>
</evidence>
<feature type="compositionally biased region" description="Basic residues" evidence="1">
    <location>
        <begin position="86"/>
        <end position="96"/>
    </location>
</feature>
<feature type="compositionally biased region" description="Polar residues" evidence="1">
    <location>
        <begin position="131"/>
        <end position="143"/>
    </location>
</feature>
<evidence type="ECO:0000256" key="1">
    <source>
        <dbReference type="SAM" id="MobiDB-lite"/>
    </source>
</evidence>
<evidence type="ECO:0008006" key="4">
    <source>
        <dbReference type="Google" id="ProtNLM"/>
    </source>
</evidence>
<dbReference type="EMBL" id="CALLCH030000017">
    <property type="protein sequence ID" value="CAI4218137.1"/>
    <property type="molecule type" value="Genomic_DNA"/>
</dbReference>
<dbReference type="PANTHER" id="PTHR13507:SF0">
    <property type="entry name" value="PRKR-INTERACTING PROTEIN 1"/>
    <property type="match status" value="1"/>
</dbReference>
<protein>
    <recommendedName>
        <fullName evidence="4">DUF1168-domain-containing protein</fullName>
    </recommendedName>
</protein>
<keyword evidence="3" id="KW-1185">Reference proteome</keyword>
<accession>A0A9P1H7F0</accession>
<feature type="compositionally biased region" description="Polar residues" evidence="1">
    <location>
        <begin position="16"/>
        <end position="26"/>
    </location>
</feature>
<feature type="region of interest" description="Disordered" evidence="1">
    <location>
        <begin position="46"/>
        <end position="165"/>
    </location>
</feature>